<dbReference type="AlphaFoldDB" id="A0A9Q1QBX6"/>
<comment type="caution">
    <text evidence="1">The sequence shown here is derived from an EMBL/GenBank/DDBJ whole genome shotgun (WGS) entry which is preliminary data.</text>
</comment>
<reference evidence="1" key="1">
    <citation type="submission" date="2022-04" db="EMBL/GenBank/DDBJ databases">
        <title>Carnegiea gigantea Genome sequencing and assembly v2.</title>
        <authorList>
            <person name="Copetti D."/>
            <person name="Sanderson M.J."/>
            <person name="Burquez A."/>
            <person name="Wojciechowski M.F."/>
        </authorList>
    </citation>
    <scope>NUCLEOTIDE SEQUENCE</scope>
    <source>
        <strain evidence="1">SGP5-SGP5p</strain>
        <tissue evidence="1">Aerial part</tissue>
    </source>
</reference>
<dbReference type="EMBL" id="JAKOGI010000426">
    <property type="protein sequence ID" value="KAJ8435255.1"/>
    <property type="molecule type" value="Genomic_DNA"/>
</dbReference>
<organism evidence="1 2">
    <name type="scientific">Carnegiea gigantea</name>
    <dbReference type="NCBI Taxonomy" id="171969"/>
    <lineage>
        <taxon>Eukaryota</taxon>
        <taxon>Viridiplantae</taxon>
        <taxon>Streptophyta</taxon>
        <taxon>Embryophyta</taxon>
        <taxon>Tracheophyta</taxon>
        <taxon>Spermatophyta</taxon>
        <taxon>Magnoliopsida</taxon>
        <taxon>eudicotyledons</taxon>
        <taxon>Gunneridae</taxon>
        <taxon>Pentapetalae</taxon>
        <taxon>Caryophyllales</taxon>
        <taxon>Cactineae</taxon>
        <taxon>Cactaceae</taxon>
        <taxon>Cactoideae</taxon>
        <taxon>Echinocereeae</taxon>
        <taxon>Carnegiea</taxon>
    </lineage>
</organism>
<protein>
    <submittedName>
        <fullName evidence="1">Uncharacterized protein</fullName>
    </submittedName>
</protein>
<evidence type="ECO:0000313" key="1">
    <source>
        <dbReference type="EMBL" id="KAJ8435255.1"/>
    </source>
</evidence>
<name>A0A9Q1QBX6_9CARY</name>
<gene>
    <name evidence="1" type="ORF">Cgig2_005307</name>
</gene>
<sequence length="228" mass="25876">MDGPGAAAHDCTNYEAHQCYHKTVAAYYELLELPQAIFYVMLLNEAEKFRVLHGPRLRSLEVALTELRWRAFESWIWLFGDRVYEARFRLSSLGEGAWTGRQGEASSGGAVDKGAFRDPVVIMAFLPTHSTKEMANYVREVFTWCRRSARPLPGDFEVLCPHFSLGEAEAAAMESGLPEIVQAMFYAMLLNDVLELGAVHEYTAEKMRSVLMDLGWSDFEAWMCIMDQ</sequence>
<evidence type="ECO:0000313" key="2">
    <source>
        <dbReference type="Proteomes" id="UP001153076"/>
    </source>
</evidence>
<proteinExistence type="predicted"/>
<keyword evidence="2" id="KW-1185">Reference proteome</keyword>
<accession>A0A9Q1QBX6</accession>
<dbReference type="Proteomes" id="UP001153076">
    <property type="component" value="Unassembled WGS sequence"/>
</dbReference>